<feature type="compositionally biased region" description="Low complexity" evidence="1">
    <location>
        <begin position="312"/>
        <end position="329"/>
    </location>
</feature>
<feature type="compositionally biased region" description="Low complexity" evidence="1">
    <location>
        <begin position="336"/>
        <end position="359"/>
    </location>
</feature>
<evidence type="ECO:0000313" key="3">
    <source>
        <dbReference type="EMBL" id="GAC71274.1"/>
    </source>
</evidence>
<feature type="compositionally biased region" description="Gly residues" evidence="1">
    <location>
        <begin position="1191"/>
        <end position="1209"/>
    </location>
</feature>
<dbReference type="PANTHER" id="PTHR12203:SF107">
    <property type="entry name" value="GLYCOSYL TRANSFERASE CAP10 DOMAIN-CONTAINING PROTEIN"/>
    <property type="match status" value="1"/>
</dbReference>
<protein>
    <submittedName>
        <fullName evidence="3">Endoplasmic reticulum protein EP58</fullName>
    </submittedName>
</protein>
<feature type="region of interest" description="Disordered" evidence="1">
    <location>
        <begin position="446"/>
        <end position="651"/>
    </location>
</feature>
<feature type="compositionally biased region" description="Polar residues" evidence="1">
    <location>
        <begin position="453"/>
        <end position="478"/>
    </location>
</feature>
<dbReference type="AlphaFoldDB" id="M9LSP2"/>
<feature type="compositionally biased region" description="Polar residues" evidence="1">
    <location>
        <begin position="555"/>
        <end position="564"/>
    </location>
</feature>
<sequence>MDAHTLNAWTRFALQKGGIGSCTALIDNPATEPEDLMFMSGEKIIVLRRLDDDASDANGRPISSASSSNPKRRSDVLPDSEAWFLGYCEGVVGRFKGAHVQFHARLKKPVLMRRSAAGSIRDSSMRPMSKSEAAKMHLSQVPAGIPFAAVNSDDEEDAALASPVDRRGAQPPASFAASAASHAASSTHAPTSAAVARPSASAVPPLKQGRFGLTTPPLSDEGHLRKQSARRRPVHGNNDDDSDDSTSLLPWARHSRESSAASLSSPAAAGRSAALSPTRNGSLAGPGPRAPARTSSAFAHDYDHAHPNSHGLPTIHHLPPSPISSSESPVHAQANSTLPSITTTATTSSSRSDSLSGNTTATTIAATNPTATASSAADLASRTSCTSSNSTTSTNDDSDDDNAVDNRRRDYTFSIYDVYGRDSVAFPNFDFRQYGSKSSLAKLAASKSTESLNVPSQRSSSATDSPQQKPHPLSSAQHPGSMHHPAATSQATAGPRRPAQLVVPPGVDASIPLALRSPSGRRPSAAPDPRSAGVDGGRAPLDMASSLRRQVETPPVSSAYSSSPLDAAGSSIDSTVSSGMRGPGAFDPRRRPSLAHTAGVPGAPARMHPSTLPPIHTGASNASTSRSGSGSSPPVSAGTATTNSQDAGFSHRPGFAEARERRRSASVGTLNKVESLALTDAGAADAHPPIPTPPHLTGLASAGSHDDIAPRPIYTRRITLFSSCRLRLDVMAASTRYAPLSSEAEASGSSSSRGPLQEAHPRLRSVLARTGVYGATAFVVVCLLLSFLPSGSLSSSGSTSRGLPPERRRDRTMDAATCKAEFPLLFPQIDDNLAAWRAKGGISFQDLDEAARTCDPRWGMARIVIRDGQLFLRQVREGDESRISALLHLIHTAVTTDPSSTLQAGNATGIELVLSEADRDASPNDAVWAISKRVDEPKSKGTWLLPDFGFAGWPETGIASFDEFLHLAQLQDQLAPWAHKGDKILWRGLANGYPPRVDLLDRTDPRKVAGAEAWADVKQTSFHDVGAEFHPLIPMHEHCRHRYLVQTEGNSYSGRGKFLWSCRSVTVAHPMQWTQHFHPALNADPTSRAQNFIELPGPLFNGLEETTRQLQNTAGIPIQQDLQTTQGVAGALGVNPPQRIADNAVESLRRRYLTPAATACYLRAALVAYAQVLKTDTWPREENAPAWDNGGTGIVPHGGPGGGVAPGGGRGKDLLKVGVKGDIEYGVWRISGSPNWPPQ</sequence>
<gene>
    <name evidence="3" type="ORF">PANT_2c00033</name>
</gene>
<dbReference type="SMART" id="SM00672">
    <property type="entry name" value="CAP10"/>
    <property type="match status" value="1"/>
</dbReference>
<feature type="region of interest" description="Disordered" evidence="1">
    <location>
        <begin position="156"/>
        <end position="359"/>
    </location>
</feature>
<feature type="compositionally biased region" description="Low complexity" evidence="1">
    <location>
        <begin position="617"/>
        <end position="640"/>
    </location>
</feature>
<feature type="region of interest" description="Disordered" evidence="1">
    <location>
        <begin position="683"/>
        <end position="702"/>
    </location>
</feature>
<dbReference type="Proteomes" id="UP000011976">
    <property type="component" value="Unassembled WGS sequence"/>
</dbReference>
<feature type="compositionally biased region" description="Low complexity" evidence="1">
    <location>
        <begin position="791"/>
        <end position="803"/>
    </location>
</feature>
<feature type="region of interest" description="Disordered" evidence="1">
    <location>
        <begin position="739"/>
        <end position="758"/>
    </location>
</feature>
<dbReference type="Pfam" id="PF05686">
    <property type="entry name" value="Glyco_transf_90"/>
    <property type="match status" value="1"/>
</dbReference>
<dbReference type="EMBL" id="DF196768">
    <property type="protein sequence ID" value="GAC71274.1"/>
    <property type="molecule type" value="Genomic_DNA"/>
</dbReference>
<feature type="region of interest" description="Disordered" evidence="1">
    <location>
        <begin position="372"/>
        <end position="405"/>
    </location>
</feature>
<dbReference type="PANTHER" id="PTHR12203">
    <property type="entry name" value="KDEL LYS-ASP-GLU-LEU CONTAINING - RELATED"/>
    <property type="match status" value="1"/>
</dbReference>
<feature type="compositionally biased region" description="Low complexity" evidence="1">
    <location>
        <begin position="741"/>
        <end position="752"/>
    </location>
</feature>
<feature type="compositionally biased region" description="Low complexity" evidence="1">
    <location>
        <begin position="169"/>
        <end position="205"/>
    </location>
</feature>
<organism evidence="3 4">
    <name type="scientific">Pseudozyma antarctica (strain T-34)</name>
    <name type="common">Yeast</name>
    <name type="synonym">Candida antarctica</name>
    <dbReference type="NCBI Taxonomy" id="1151754"/>
    <lineage>
        <taxon>Eukaryota</taxon>
        <taxon>Fungi</taxon>
        <taxon>Dikarya</taxon>
        <taxon>Basidiomycota</taxon>
        <taxon>Ustilaginomycotina</taxon>
        <taxon>Ustilaginomycetes</taxon>
        <taxon>Ustilaginales</taxon>
        <taxon>Ustilaginaceae</taxon>
        <taxon>Moesziomyces</taxon>
    </lineage>
</organism>
<evidence type="ECO:0000256" key="1">
    <source>
        <dbReference type="SAM" id="MobiDB-lite"/>
    </source>
</evidence>
<feature type="domain" description="Glycosyl transferase CAP10" evidence="2">
    <location>
        <begin position="910"/>
        <end position="1105"/>
    </location>
</feature>
<feature type="compositionally biased region" description="Low complexity" evidence="1">
    <location>
        <begin position="258"/>
        <end position="276"/>
    </location>
</feature>
<feature type="region of interest" description="Disordered" evidence="1">
    <location>
        <begin position="791"/>
        <end position="810"/>
    </location>
</feature>
<proteinExistence type="predicted"/>
<evidence type="ECO:0000313" key="4">
    <source>
        <dbReference type="Proteomes" id="UP000011976"/>
    </source>
</evidence>
<feature type="compositionally biased region" description="Low complexity" evidence="1">
    <location>
        <begin position="372"/>
        <end position="395"/>
    </location>
</feature>
<name>M9LSP2_PSEA3</name>
<dbReference type="InterPro" id="IPR006598">
    <property type="entry name" value="CAP10"/>
</dbReference>
<feature type="compositionally biased region" description="Basic residues" evidence="1">
    <location>
        <begin position="225"/>
        <end position="234"/>
    </location>
</feature>
<accession>M9LSP2</accession>
<dbReference type="InterPro" id="IPR051091">
    <property type="entry name" value="O-Glucosyltr/Glycosyltrsf_90"/>
</dbReference>
<evidence type="ECO:0000259" key="2">
    <source>
        <dbReference type="SMART" id="SM00672"/>
    </source>
</evidence>
<reference evidence="4" key="1">
    <citation type="journal article" date="2013" name="Genome Announc.">
        <title>Genome sequence of the basidiomycetous yeast Pseudozyma antarctica T-34, a producer of the glycolipid biosurfactants mannosylerythritol lipids.</title>
        <authorList>
            <person name="Morita T."/>
            <person name="Koike H."/>
            <person name="Koyama Y."/>
            <person name="Hagiwara H."/>
            <person name="Ito E."/>
            <person name="Fukuoka T."/>
            <person name="Imura T."/>
            <person name="Machida M."/>
            <person name="Kitamoto D."/>
        </authorList>
    </citation>
    <scope>NUCLEOTIDE SEQUENCE [LARGE SCALE GENOMIC DNA]</scope>
    <source>
        <strain evidence="4">T-34</strain>
    </source>
</reference>
<feature type="region of interest" description="Disordered" evidence="1">
    <location>
        <begin position="1191"/>
        <end position="1210"/>
    </location>
</feature>
<dbReference type="OrthoDB" id="202415at2759"/>
<feature type="region of interest" description="Disordered" evidence="1">
    <location>
        <begin position="56"/>
        <end position="75"/>
    </location>
</feature>